<dbReference type="RefSeq" id="WP_169098746.1">
    <property type="nucleotide sequence ID" value="NZ_JABBVZ010000023.1"/>
</dbReference>
<keyword evidence="2" id="KW-1185">Reference proteome</keyword>
<protein>
    <recommendedName>
        <fullName evidence="3">DUF2953 domain-containing protein</fullName>
    </recommendedName>
</protein>
<dbReference type="AlphaFoldDB" id="A0A7Y0L4C3"/>
<name>A0A7Y0L4C3_9FIRM</name>
<evidence type="ECO:0008006" key="3">
    <source>
        <dbReference type="Google" id="ProtNLM"/>
    </source>
</evidence>
<proteinExistence type="predicted"/>
<sequence length="204" mass="23118">MDWTWAVIVAALAIVVIWAVSRPIRLVMAAEVDGLTSRLSIEVRYAYIHRQKEWNPPVWPQSSKHHNPKEPSFSLTPHLIDEAIWAFRVLNRITDQLWHRMRVERFDLCIRVGLGDAAATALWMGRLTDLAAWWIGLRIAPRAQSAPSWVVVPSFDEPLVAGEFTSIIRLQPSDIILAIVYGLLGQPKGGHTYGQSVQHHQQHA</sequence>
<evidence type="ECO:0000313" key="1">
    <source>
        <dbReference type="EMBL" id="NMP22436.1"/>
    </source>
</evidence>
<gene>
    <name evidence="1" type="ORF">HIJ39_08735</name>
</gene>
<reference evidence="1 2" key="1">
    <citation type="submission" date="2020-04" db="EMBL/GenBank/DDBJ databases">
        <authorList>
            <person name="Zhang R."/>
            <person name="Schippers A."/>
        </authorList>
    </citation>
    <scope>NUCLEOTIDE SEQUENCE [LARGE SCALE GENOMIC DNA]</scope>
    <source>
        <strain evidence="1 2">DSM 109850</strain>
    </source>
</reference>
<organism evidence="1 2">
    <name type="scientific">Sulfobacillus harzensis</name>
    <dbReference type="NCBI Taxonomy" id="2729629"/>
    <lineage>
        <taxon>Bacteria</taxon>
        <taxon>Bacillati</taxon>
        <taxon>Bacillota</taxon>
        <taxon>Clostridia</taxon>
        <taxon>Eubacteriales</taxon>
        <taxon>Clostridiales Family XVII. Incertae Sedis</taxon>
        <taxon>Sulfobacillus</taxon>
    </lineage>
</organism>
<evidence type="ECO:0000313" key="2">
    <source>
        <dbReference type="Proteomes" id="UP000533476"/>
    </source>
</evidence>
<comment type="caution">
    <text evidence="1">The sequence shown here is derived from an EMBL/GenBank/DDBJ whole genome shotgun (WGS) entry which is preliminary data.</text>
</comment>
<accession>A0A7Y0L4C3</accession>
<dbReference type="EMBL" id="JABBVZ010000023">
    <property type="protein sequence ID" value="NMP22436.1"/>
    <property type="molecule type" value="Genomic_DNA"/>
</dbReference>
<dbReference type="Proteomes" id="UP000533476">
    <property type="component" value="Unassembled WGS sequence"/>
</dbReference>